<dbReference type="InterPro" id="IPR001387">
    <property type="entry name" value="Cro/C1-type_HTH"/>
</dbReference>
<feature type="region of interest" description="Disordered" evidence="1">
    <location>
        <begin position="15"/>
        <end position="36"/>
    </location>
</feature>
<dbReference type="RefSeq" id="WP_145106430.1">
    <property type="nucleotide sequence ID" value="NZ_CP036349.1"/>
</dbReference>
<proteinExistence type="predicted"/>
<dbReference type="GO" id="GO:0003677">
    <property type="term" value="F:DNA binding"/>
    <property type="evidence" value="ECO:0007669"/>
    <property type="project" value="InterPro"/>
</dbReference>
<dbReference type="AlphaFoldDB" id="A0A518K3C1"/>
<dbReference type="Proteomes" id="UP000316426">
    <property type="component" value="Chromosome"/>
</dbReference>
<gene>
    <name evidence="3" type="ORF">Spa11_04530</name>
</gene>
<dbReference type="SMART" id="SM00530">
    <property type="entry name" value="HTH_XRE"/>
    <property type="match status" value="1"/>
</dbReference>
<dbReference type="SUPFAM" id="SSF47413">
    <property type="entry name" value="lambda repressor-like DNA-binding domains"/>
    <property type="match status" value="1"/>
</dbReference>
<sequence>MSVADDFVMNTHFCPGPTSGGALPRRQERNGAPKRPVRCHRIAEVRQQQGVSVRSAARRMGVPMEQVRREERPDTNLTLSDLARWQKALEVPLVDLLVDNNAPLSEPILKRAKWLRLMKTVKALGELKASPAVSRMAEMLEQQVVEIMPELQDVGAWHSVGQRRTQDELGRIVEDIVPTTFARDGLH</sequence>
<evidence type="ECO:0000256" key="1">
    <source>
        <dbReference type="SAM" id="MobiDB-lite"/>
    </source>
</evidence>
<evidence type="ECO:0000313" key="3">
    <source>
        <dbReference type="EMBL" id="QDV72279.1"/>
    </source>
</evidence>
<keyword evidence="4" id="KW-1185">Reference proteome</keyword>
<dbReference type="KEGG" id="bmei:Spa11_04530"/>
<name>A0A518K3C1_9BACT</name>
<dbReference type="Pfam" id="PF01381">
    <property type="entry name" value="HTH_3"/>
    <property type="match status" value="1"/>
</dbReference>
<protein>
    <recommendedName>
        <fullName evidence="2">HTH cro/C1-type domain-containing protein</fullName>
    </recommendedName>
</protein>
<organism evidence="3 4">
    <name type="scientific">Botrimarina mediterranea</name>
    <dbReference type="NCBI Taxonomy" id="2528022"/>
    <lineage>
        <taxon>Bacteria</taxon>
        <taxon>Pseudomonadati</taxon>
        <taxon>Planctomycetota</taxon>
        <taxon>Planctomycetia</taxon>
        <taxon>Pirellulales</taxon>
        <taxon>Lacipirellulaceae</taxon>
        <taxon>Botrimarina</taxon>
    </lineage>
</organism>
<reference evidence="3 4" key="1">
    <citation type="submission" date="2019-02" db="EMBL/GenBank/DDBJ databases">
        <title>Deep-cultivation of Planctomycetes and their phenomic and genomic characterization uncovers novel biology.</title>
        <authorList>
            <person name="Wiegand S."/>
            <person name="Jogler M."/>
            <person name="Boedeker C."/>
            <person name="Pinto D."/>
            <person name="Vollmers J."/>
            <person name="Rivas-Marin E."/>
            <person name="Kohn T."/>
            <person name="Peeters S.H."/>
            <person name="Heuer A."/>
            <person name="Rast P."/>
            <person name="Oberbeckmann S."/>
            <person name="Bunk B."/>
            <person name="Jeske O."/>
            <person name="Meyerdierks A."/>
            <person name="Storesund J.E."/>
            <person name="Kallscheuer N."/>
            <person name="Luecker S."/>
            <person name="Lage O.M."/>
            <person name="Pohl T."/>
            <person name="Merkel B.J."/>
            <person name="Hornburger P."/>
            <person name="Mueller R.-W."/>
            <person name="Bruemmer F."/>
            <person name="Labrenz M."/>
            <person name="Spormann A.M."/>
            <person name="Op den Camp H."/>
            <person name="Overmann J."/>
            <person name="Amann R."/>
            <person name="Jetten M.S.M."/>
            <person name="Mascher T."/>
            <person name="Medema M.H."/>
            <person name="Devos D.P."/>
            <person name="Kaster A.-K."/>
            <person name="Ovreas L."/>
            <person name="Rohde M."/>
            <person name="Galperin M.Y."/>
            <person name="Jogler C."/>
        </authorList>
    </citation>
    <scope>NUCLEOTIDE SEQUENCE [LARGE SCALE GENOMIC DNA]</scope>
    <source>
        <strain evidence="3 4">Spa11</strain>
    </source>
</reference>
<evidence type="ECO:0000313" key="4">
    <source>
        <dbReference type="Proteomes" id="UP000316426"/>
    </source>
</evidence>
<dbReference type="Gene3D" id="1.10.260.40">
    <property type="entry name" value="lambda repressor-like DNA-binding domains"/>
    <property type="match status" value="1"/>
</dbReference>
<evidence type="ECO:0000259" key="2">
    <source>
        <dbReference type="PROSITE" id="PS50943"/>
    </source>
</evidence>
<dbReference type="PROSITE" id="PS50943">
    <property type="entry name" value="HTH_CROC1"/>
    <property type="match status" value="1"/>
</dbReference>
<dbReference type="EMBL" id="CP036349">
    <property type="protein sequence ID" value="QDV72279.1"/>
    <property type="molecule type" value="Genomic_DNA"/>
</dbReference>
<accession>A0A518K3C1</accession>
<dbReference type="CDD" id="cd00093">
    <property type="entry name" value="HTH_XRE"/>
    <property type="match status" value="1"/>
</dbReference>
<dbReference type="InterPro" id="IPR010982">
    <property type="entry name" value="Lambda_DNA-bd_dom_sf"/>
</dbReference>
<feature type="domain" description="HTH cro/C1-type" evidence="2">
    <location>
        <begin position="42"/>
        <end position="96"/>
    </location>
</feature>